<sequence length="123" mass="13509">MTTRDTGQAFEHAARAHLERAGLSAIASNVGYRFGELDLVMREGDAIAFIEVRYRRDARFGGAPLSVTAAKRRRIAQAASAWLAAHPSEARRPCRFDVVAISGTPQQPQIEWIRGAFTLDDLG</sequence>
<evidence type="ECO:0000256" key="1">
    <source>
        <dbReference type="ARBA" id="ARBA00006738"/>
    </source>
</evidence>
<organism evidence="3 4">
    <name type="scientific">Denitratimonas tolerans</name>
    <dbReference type="NCBI Taxonomy" id="1338420"/>
    <lineage>
        <taxon>Bacteria</taxon>
        <taxon>Pseudomonadati</taxon>
        <taxon>Pseudomonadota</taxon>
        <taxon>Gammaproteobacteria</taxon>
        <taxon>Lysobacterales</taxon>
        <taxon>Lysobacteraceae</taxon>
        <taxon>Denitratimonas</taxon>
    </lineage>
</organism>
<dbReference type="EMBL" id="JBBDHC010000010">
    <property type="protein sequence ID" value="MEJ1249678.1"/>
    <property type="molecule type" value="Genomic_DNA"/>
</dbReference>
<protein>
    <recommendedName>
        <fullName evidence="2">UPF0102 protein WB794_08350</fullName>
    </recommendedName>
</protein>
<dbReference type="SUPFAM" id="SSF52980">
    <property type="entry name" value="Restriction endonuclease-like"/>
    <property type="match status" value="1"/>
</dbReference>
<accession>A0AAW9R6V1</accession>
<dbReference type="PANTHER" id="PTHR34039">
    <property type="entry name" value="UPF0102 PROTEIN YRAN"/>
    <property type="match status" value="1"/>
</dbReference>
<dbReference type="GO" id="GO:0003676">
    <property type="term" value="F:nucleic acid binding"/>
    <property type="evidence" value="ECO:0007669"/>
    <property type="project" value="InterPro"/>
</dbReference>
<reference evidence="3 4" key="1">
    <citation type="journal article" date="2016" name="Antonie Van Leeuwenhoek">
        <title>Denitratimonas tolerans gen. nov., sp. nov., a denitrifying bacterium isolated from a bioreactor for tannery wastewater treatment.</title>
        <authorList>
            <person name="Han S.I."/>
            <person name="Kim J.O."/>
            <person name="Lee Y.R."/>
            <person name="Ekpeghere K.I."/>
            <person name="Koh S.C."/>
            <person name="Whang K.S."/>
        </authorList>
    </citation>
    <scope>NUCLEOTIDE SEQUENCE [LARGE SCALE GENOMIC DNA]</scope>
    <source>
        <strain evidence="3 4">KACC 17565</strain>
    </source>
</reference>
<dbReference type="InterPro" id="IPR011335">
    <property type="entry name" value="Restrct_endonuc-II-like"/>
</dbReference>
<dbReference type="RefSeq" id="WP_337335394.1">
    <property type="nucleotide sequence ID" value="NZ_JBBDHC010000010.1"/>
</dbReference>
<evidence type="ECO:0000313" key="4">
    <source>
        <dbReference type="Proteomes" id="UP001364472"/>
    </source>
</evidence>
<proteinExistence type="inferred from homology"/>
<dbReference type="InterPro" id="IPR003509">
    <property type="entry name" value="UPF0102_YraN-like"/>
</dbReference>
<dbReference type="Proteomes" id="UP001364472">
    <property type="component" value="Unassembled WGS sequence"/>
</dbReference>
<comment type="caution">
    <text evidence="3">The sequence shown here is derived from an EMBL/GenBank/DDBJ whole genome shotgun (WGS) entry which is preliminary data.</text>
</comment>
<gene>
    <name evidence="3" type="ORF">WB794_08350</name>
</gene>
<dbReference type="AlphaFoldDB" id="A0AAW9R6V1"/>
<dbReference type="HAMAP" id="MF_00048">
    <property type="entry name" value="UPF0102"/>
    <property type="match status" value="1"/>
</dbReference>
<dbReference type="Gene3D" id="3.40.1350.10">
    <property type="match status" value="1"/>
</dbReference>
<dbReference type="NCBIfam" id="TIGR00252">
    <property type="entry name" value="YraN family protein"/>
    <property type="match status" value="1"/>
</dbReference>
<evidence type="ECO:0000313" key="3">
    <source>
        <dbReference type="EMBL" id="MEJ1249678.1"/>
    </source>
</evidence>
<name>A0AAW9R6V1_9GAMM</name>
<dbReference type="NCBIfam" id="NF009150">
    <property type="entry name" value="PRK12497.1-3"/>
    <property type="match status" value="1"/>
</dbReference>
<comment type="similarity">
    <text evidence="1 2">Belongs to the UPF0102 family.</text>
</comment>
<dbReference type="PANTHER" id="PTHR34039:SF1">
    <property type="entry name" value="UPF0102 PROTEIN YRAN"/>
    <property type="match status" value="1"/>
</dbReference>
<evidence type="ECO:0000256" key="2">
    <source>
        <dbReference type="HAMAP-Rule" id="MF_00048"/>
    </source>
</evidence>
<dbReference type="InterPro" id="IPR011856">
    <property type="entry name" value="tRNA_endonuc-like_dom_sf"/>
</dbReference>
<dbReference type="Pfam" id="PF02021">
    <property type="entry name" value="UPF0102"/>
    <property type="match status" value="1"/>
</dbReference>
<keyword evidence="4" id="KW-1185">Reference proteome</keyword>